<protein>
    <recommendedName>
        <fullName evidence="8">Inositol-1-monophosphatase</fullName>
        <ecNumber evidence="8">3.1.3.25</ecNumber>
    </recommendedName>
</protein>
<dbReference type="AlphaFoldDB" id="A0A1Q3A6H9"/>
<evidence type="ECO:0000256" key="7">
    <source>
        <dbReference type="PIRSR" id="PIRSR600760-2"/>
    </source>
</evidence>
<dbReference type="PRINTS" id="PR00377">
    <property type="entry name" value="IMPHPHTASES"/>
</dbReference>
<dbReference type="CDD" id="cd01639">
    <property type="entry name" value="IMPase"/>
    <property type="match status" value="1"/>
</dbReference>
<dbReference type="InterPro" id="IPR033942">
    <property type="entry name" value="IMPase"/>
</dbReference>
<comment type="catalytic activity">
    <reaction evidence="1 8">
        <text>a myo-inositol phosphate + H2O = myo-inositol + phosphate</text>
        <dbReference type="Rhea" id="RHEA:24056"/>
        <dbReference type="ChEBI" id="CHEBI:15377"/>
        <dbReference type="ChEBI" id="CHEBI:17268"/>
        <dbReference type="ChEBI" id="CHEBI:43474"/>
        <dbReference type="ChEBI" id="CHEBI:84139"/>
        <dbReference type="EC" id="3.1.3.25"/>
    </reaction>
</comment>
<dbReference type="Pfam" id="PF00459">
    <property type="entry name" value="Inositol_P"/>
    <property type="match status" value="1"/>
</dbReference>
<evidence type="ECO:0000256" key="2">
    <source>
        <dbReference type="ARBA" id="ARBA00001946"/>
    </source>
</evidence>
<dbReference type="OMA" id="ERGLHPW"/>
<organism evidence="9 10">
    <name type="scientific">Zygosaccharomyces rouxii</name>
    <dbReference type="NCBI Taxonomy" id="4956"/>
    <lineage>
        <taxon>Eukaryota</taxon>
        <taxon>Fungi</taxon>
        <taxon>Dikarya</taxon>
        <taxon>Ascomycota</taxon>
        <taxon>Saccharomycotina</taxon>
        <taxon>Saccharomycetes</taxon>
        <taxon>Saccharomycetales</taxon>
        <taxon>Saccharomycetaceae</taxon>
        <taxon>Zygosaccharomyces</taxon>
    </lineage>
</organism>
<evidence type="ECO:0000313" key="9">
    <source>
        <dbReference type="EMBL" id="GAV51268.1"/>
    </source>
</evidence>
<dbReference type="GO" id="GO:0046872">
    <property type="term" value="F:metal ion binding"/>
    <property type="evidence" value="ECO:0007669"/>
    <property type="project" value="UniProtKB-KW"/>
</dbReference>
<dbReference type="PROSITE" id="PS00630">
    <property type="entry name" value="IMP_2"/>
    <property type="match status" value="1"/>
</dbReference>
<dbReference type="OrthoDB" id="10254945at2759"/>
<comment type="cofactor">
    <cofactor evidence="2 7 8">
        <name>Mg(2+)</name>
        <dbReference type="ChEBI" id="CHEBI:18420"/>
    </cofactor>
</comment>
<dbReference type="InterPro" id="IPR020550">
    <property type="entry name" value="Inositol_monophosphatase_CS"/>
</dbReference>
<comment type="caution">
    <text evidence="9">The sequence shown here is derived from an EMBL/GenBank/DDBJ whole genome shotgun (WGS) entry which is preliminary data.</text>
</comment>
<sequence length="292" mass="32125">MVLTKEQLKEVETSLIQLAQKEIGPLIKSQSGTKFESYEDKANNVDLVTVVDKKVESIVQDFLSKKYPDFAFVGEEGFIKGETKIGDKPTFIVDPIDGTTNFIHGYPYSCTSLGLSENGKAVVGVVHNPHLNQTFHASKGNGAFLNGECIQVTPRPLILQKSIIGLESGSERAESPGSNFETKLRTTNNLLSEKGGFIHGSRSHGSTAMDLCYVATGLLDAYWEGGPWAWDVCAGWCIIEETGGIMVGANPGEWEIPLENRRYFAVRGGAKKEEQTWFVESLWSHVEGRLSY</sequence>
<keyword evidence="4 7" id="KW-0479">Metal-binding</keyword>
<dbReference type="FunFam" id="3.30.540.10:FF:000013">
    <property type="entry name" value="Inositol-1-monophosphatase"/>
    <property type="match status" value="1"/>
</dbReference>
<dbReference type="PANTHER" id="PTHR20854:SF4">
    <property type="entry name" value="INOSITOL-1-MONOPHOSPHATASE-RELATED"/>
    <property type="match status" value="1"/>
</dbReference>
<dbReference type="EC" id="3.1.3.25" evidence="8"/>
<feature type="binding site" evidence="7">
    <location>
        <position position="94"/>
    </location>
    <ligand>
        <name>Mg(2+)</name>
        <dbReference type="ChEBI" id="CHEBI:18420"/>
        <label>1</label>
        <note>catalytic</note>
    </ligand>
</feature>
<accession>A0A1Q3A6H9</accession>
<dbReference type="GO" id="GO:0046854">
    <property type="term" value="P:phosphatidylinositol phosphate biosynthetic process"/>
    <property type="evidence" value="ECO:0007669"/>
    <property type="project" value="InterPro"/>
</dbReference>
<evidence type="ECO:0000256" key="8">
    <source>
        <dbReference type="RuleBase" id="RU364068"/>
    </source>
</evidence>
<reference evidence="9 10" key="1">
    <citation type="submission" date="2016-08" db="EMBL/GenBank/DDBJ databases">
        <title>Draft genome sequence of allopolyploid Zygosaccharomyces rouxii.</title>
        <authorList>
            <person name="Watanabe J."/>
            <person name="Uehara K."/>
            <person name="Mogi Y."/>
            <person name="Tsukioka Y."/>
        </authorList>
    </citation>
    <scope>NUCLEOTIDE SEQUENCE [LARGE SCALE GENOMIC DNA]</scope>
    <source>
        <strain evidence="9 10">NBRC 110957</strain>
    </source>
</reference>
<feature type="binding site" evidence="7">
    <location>
        <position position="96"/>
    </location>
    <ligand>
        <name>Mg(2+)</name>
        <dbReference type="ChEBI" id="CHEBI:18420"/>
        <label>1</label>
        <note>catalytic</note>
    </ligand>
</feature>
<keyword evidence="5 8" id="KW-0378">Hydrolase</keyword>
<dbReference type="eggNOG" id="KOG2951">
    <property type="taxonomic scope" value="Eukaryota"/>
</dbReference>
<dbReference type="InterPro" id="IPR020583">
    <property type="entry name" value="Inositol_monoP_metal-BS"/>
</dbReference>
<dbReference type="GO" id="GO:0071545">
    <property type="term" value="P:inositol phosphate catabolic process"/>
    <property type="evidence" value="ECO:0007669"/>
    <property type="project" value="EnsemblFungi"/>
</dbReference>
<dbReference type="PROSITE" id="PS00629">
    <property type="entry name" value="IMP_1"/>
    <property type="match status" value="1"/>
</dbReference>
<evidence type="ECO:0000256" key="3">
    <source>
        <dbReference type="ARBA" id="ARBA00009759"/>
    </source>
</evidence>
<dbReference type="Gene3D" id="3.30.540.10">
    <property type="entry name" value="Fructose-1,6-Bisphosphatase, subunit A, domain 1"/>
    <property type="match status" value="1"/>
</dbReference>
<comment type="pathway">
    <text evidence="8">Polyol metabolism; myo-inositol biosynthesis; myo-inositol from D-glucose 6-phosphate: step 2/2.</text>
</comment>
<name>A0A1Q3A6H9_ZYGRO</name>
<dbReference type="GO" id="GO:0006021">
    <property type="term" value="P:inositol biosynthetic process"/>
    <property type="evidence" value="ECO:0007669"/>
    <property type="project" value="UniProtKB-UniPathway"/>
</dbReference>
<dbReference type="Proteomes" id="UP000187013">
    <property type="component" value="Unassembled WGS sequence"/>
</dbReference>
<evidence type="ECO:0000256" key="1">
    <source>
        <dbReference type="ARBA" id="ARBA00001033"/>
    </source>
</evidence>
<comment type="similarity">
    <text evidence="3 8">Belongs to the inositol monophosphatase superfamily.</text>
</comment>
<dbReference type="EMBL" id="BDGX01000030">
    <property type="protein sequence ID" value="GAV51268.1"/>
    <property type="molecule type" value="Genomic_DNA"/>
</dbReference>
<feature type="binding site" evidence="7">
    <location>
        <position position="97"/>
    </location>
    <ligand>
        <name>Mg(2+)</name>
        <dbReference type="ChEBI" id="CHEBI:18420"/>
        <label>1</label>
        <note>catalytic</note>
    </ligand>
</feature>
<dbReference type="PANTHER" id="PTHR20854">
    <property type="entry name" value="INOSITOL MONOPHOSPHATASE"/>
    <property type="match status" value="1"/>
</dbReference>
<feature type="binding site" evidence="7">
    <location>
        <position position="231"/>
    </location>
    <ligand>
        <name>Mg(2+)</name>
        <dbReference type="ChEBI" id="CHEBI:18420"/>
        <label>1</label>
        <note>catalytic</note>
    </ligand>
</feature>
<dbReference type="Gene3D" id="3.40.190.80">
    <property type="match status" value="1"/>
</dbReference>
<evidence type="ECO:0000313" key="10">
    <source>
        <dbReference type="Proteomes" id="UP000187013"/>
    </source>
</evidence>
<evidence type="ECO:0000256" key="4">
    <source>
        <dbReference type="ARBA" id="ARBA00022723"/>
    </source>
</evidence>
<evidence type="ECO:0000256" key="5">
    <source>
        <dbReference type="ARBA" id="ARBA00022801"/>
    </source>
</evidence>
<evidence type="ECO:0000256" key="6">
    <source>
        <dbReference type="ARBA" id="ARBA00022842"/>
    </source>
</evidence>
<keyword evidence="6 7" id="KW-0460">Magnesium</keyword>
<dbReference type="UniPathway" id="UPA00823">
    <property type="reaction ID" value="UER00788"/>
</dbReference>
<gene>
    <name evidence="9" type="ORF">ZYGR_0AD04510</name>
</gene>
<proteinExistence type="inferred from homology"/>
<feature type="binding site" evidence="7">
    <location>
        <position position="75"/>
    </location>
    <ligand>
        <name>Mg(2+)</name>
        <dbReference type="ChEBI" id="CHEBI:18420"/>
        <label>1</label>
        <note>catalytic</note>
    </ligand>
</feature>
<dbReference type="SUPFAM" id="SSF56655">
    <property type="entry name" value="Carbohydrate phosphatase"/>
    <property type="match status" value="1"/>
</dbReference>
<dbReference type="GO" id="GO:0007165">
    <property type="term" value="P:signal transduction"/>
    <property type="evidence" value="ECO:0007669"/>
    <property type="project" value="TreeGrafter"/>
</dbReference>
<dbReference type="InterPro" id="IPR000760">
    <property type="entry name" value="Inositol_monophosphatase-like"/>
</dbReference>
<dbReference type="GO" id="GO:0008934">
    <property type="term" value="F:inositol monophosphate 1-phosphatase activity"/>
    <property type="evidence" value="ECO:0007669"/>
    <property type="project" value="EnsemblFungi"/>
</dbReference>